<dbReference type="EMBL" id="JASPKZ010000450">
    <property type="protein sequence ID" value="KAJ9600083.1"/>
    <property type="molecule type" value="Genomic_DNA"/>
</dbReference>
<feature type="region of interest" description="Disordered" evidence="1">
    <location>
        <begin position="48"/>
        <end position="78"/>
    </location>
</feature>
<feature type="non-terminal residue" evidence="2">
    <location>
        <position position="1"/>
    </location>
</feature>
<evidence type="ECO:0000313" key="2">
    <source>
        <dbReference type="EMBL" id="KAJ9600083.1"/>
    </source>
</evidence>
<gene>
    <name evidence="2" type="ORF">L9F63_009625</name>
</gene>
<evidence type="ECO:0000313" key="3">
    <source>
        <dbReference type="Proteomes" id="UP001233999"/>
    </source>
</evidence>
<feature type="non-terminal residue" evidence="2">
    <location>
        <position position="78"/>
    </location>
</feature>
<comment type="caution">
    <text evidence="2">The sequence shown here is derived from an EMBL/GenBank/DDBJ whole genome shotgun (WGS) entry which is preliminary data.</text>
</comment>
<reference evidence="2" key="1">
    <citation type="journal article" date="2023" name="IScience">
        <title>Live-bearing cockroach genome reveals convergent evolutionary mechanisms linked to viviparity in insects and beyond.</title>
        <authorList>
            <person name="Fouks B."/>
            <person name="Harrison M.C."/>
            <person name="Mikhailova A.A."/>
            <person name="Marchal E."/>
            <person name="English S."/>
            <person name="Carruthers M."/>
            <person name="Jennings E.C."/>
            <person name="Chiamaka E.L."/>
            <person name="Frigard R.A."/>
            <person name="Pippel M."/>
            <person name="Attardo G.M."/>
            <person name="Benoit J.B."/>
            <person name="Bornberg-Bauer E."/>
            <person name="Tobe S.S."/>
        </authorList>
    </citation>
    <scope>NUCLEOTIDE SEQUENCE</scope>
    <source>
        <strain evidence="2">Stay&amp;Tobe</strain>
    </source>
</reference>
<evidence type="ECO:0000256" key="1">
    <source>
        <dbReference type="SAM" id="MobiDB-lite"/>
    </source>
</evidence>
<name>A0AAD8ALW5_DIPPU</name>
<proteinExistence type="predicted"/>
<organism evidence="2 3">
    <name type="scientific">Diploptera punctata</name>
    <name type="common">Pacific beetle cockroach</name>
    <dbReference type="NCBI Taxonomy" id="6984"/>
    <lineage>
        <taxon>Eukaryota</taxon>
        <taxon>Metazoa</taxon>
        <taxon>Ecdysozoa</taxon>
        <taxon>Arthropoda</taxon>
        <taxon>Hexapoda</taxon>
        <taxon>Insecta</taxon>
        <taxon>Pterygota</taxon>
        <taxon>Neoptera</taxon>
        <taxon>Polyneoptera</taxon>
        <taxon>Dictyoptera</taxon>
        <taxon>Blattodea</taxon>
        <taxon>Blaberoidea</taxon>
        <taxon>Blaberidae</taxon>
        <taxon>Diplopterinae</taxon>
        <taxon>Diploptera</taxon>
    </lineage>
</organism>
<protein>
    <submittedName>
        <fullName evidence="2">Uncharacterized protein</fullName>
    </submittedName>
</protein>
<sequence>QPTVLKLRITPVVTYRIDPNMFWSTLVPISSLNDFSILSLPQTPQSGKSFSALLNGGAPGEHSSSIESVPESGTDPDH</sequence>
<reference evidence="2" key="2">
    <citation type="submission" date="2023-05" db="EMBL/GenBank/DDBJ databases">
        <authorList>
            <person name="Fouks B."/>
        </authorList>
    </citation>
    <scope>NUCLEOTIDE SEQUENCE</scope>
    <source>
        <strain evidence="2">Stay&amp;Tobe</strain>
        <tissue evidence="2">Testes</tissue>
    </source>
</reference>
<keyword evidence="3" id="KW-1185">Reference proteome</keyword>
<dbReference type="AlphaFoldDB" id="A0AAD8ALW5"/>
<dbReference type="Proteomes" id="UP001233999">
    <property type="component" value="Unassembled WGS sequence"/>
</dbReference>
<accession>A0AAD8ALW5</accession>